<dbReference type="KEGG" id="tcq:TIRI35C_1608"/>
<evidence type="ECO:0000313" key="2">
    <source>
        <dbReference type="EMBL" id="CAD5244762.1"/>
    </source>
</evidence>
<proteinExistence type="predicted"/>
<dbReference type="AlphaFoldDB" id="A0A7G2DCP3"/>
<name>A0A7G2DCP3_9EURY</name>
<evidence type="ECO:0000256" key="1">
    <source>
        <dbReference type="SAM" id="Phobius"/>
    </source>
</evidence>
<keyword evidence="1" id="KW-1133">Transmembrane helix</keyword>
<keyword evidence="1" id="KW-0472">Membrane</keyword>
<sequence length="113" mass="12438">MENSLRNALAVFGAVFLIAIFFLPAYFIGRFYFLLVALYLMALAASDKLKLGKAAERAISLAFLFVVLYLIGRKEGDPWNFVAVGILVVALDGLKGYISRREKNEGSSNPDEG</sequence>
<evidence type="ECO:0000313" key="3">
    <source>
        <dbReference type="Proteomes" id="UP000516304"/>
    </source>
</evidence>
<dbReference type="EMBL" id="LR881183">
    <property type="protein sequence ID" value="CAD5244762.1"/>
    <property type="molecule type" value="Genomic_DNA"/>
</dbReference>
<keyword evidence="3" id="KW-1185">Reference proteome</keyword>
<reference evidence="2 3" key="1">
    <citation type="submission" date="2020-09" db="EMBL/GenBank/DDBJ databases">
        <authorList>
            <person name="Courtine D."/>
        </authorList>
    </citation>
    <scope>NUCLEOTIDE SEQUENCE [LARGE SCALE GENOMIC DNA]</scope>
    <source>
        <strain evidence="2 3">IRI35c</strain>
    </source>
</reference>
<dbReference type="Proteomes" id="UP000516304">
    <property type="component" value="Chromosome TIRI35C"/>
</dbReference>
<protein>
    <submittedName>
        <fullName evidence="2">Uncharacterized protein</fullName>
    </submittedName>
</protein>
<organism evidence="2 3">
    <name type="scientific">Thermococcus camini</name>
    <dbReference type="NCBI Taxonomy" id="2016373"/>
    <lineage>
        <taxon>Archaea</taxon>
        <taxon>Methanobacteriati</taxon>
        <taxon>Methanobacteriota</taxon>
        <taxon>Thermococci</taxon>
        <taxon>Thermococcales</taxon>
        <taxon>Thermococcaceae</taxon>
        <taxon>Thermococcus</taxon>
    </lineage>
</organism>
<gene>
    <name evidence="2" type="ORF">TIRI35C_1608</name>
</gene>
<feature type="transmembrane region" description="Helical" evidence="1">
    <location>
        <begin position="54"/>
        <end position="72"/>
    </location>
</feature>
<accession>A0A7G2DCP3</accession>
<feature type="transmembrane region" description="Helical" evidence="1">
    <location>
        <begin position="12"/>
        <end position="42"/>
    </location>
</feature>
<keyword evidence="1" id="KW-0812">Transmembrane</keyword>